<keyword evidence="6" id="KW-0239">DNA-directed DNA polymerase</keyword>
<dbReference type="GO" id="GO:0006261">
    <property type="term" value="P:DNA-templated DNA replication"/>
    <property type="evidence" value="ECO:0007669"/>
    <property type="project" value="TreeGrafter"/>
</dbReference>
<evidence type="ECO:0000256" key="3">
    <source>
        <dbReference type="ARBA" id="ARBA00022679"/>
    </source>
</evidence>
<dbReference type="GO" id="GO:0003677">
    <property type="term" value="F:DNA binding"/>
    <property type="evidence" value="ECO:0007669"/>
    <property type="project" value="InterPro"/>
</dbReference>
<sequence>MSHPVIERHLKQHALRPLYLFFGEEEFLMERTLKRLEEALAEQSGEALHKVSRLAQEVALEEFLAQARHAPLWGSGQLLVLRRVEAYPDHALEVLLAYLSRPPSRSWVVLLGPGLKARDVARHPVWSRLQQDEAALGFGRLREEELYQWAAQEARRLGKTITQAAIRQLVETVGENLADLSRELEKLVLFAGRERAITPSLVLQLASHSRTYNIFALVEALGEKDAARRLSALNQLLDLGEPPAKILGMLARQLRLLVRCKEMAGGAPRASMAESLNLPQGLVRKLARQAALFSLPALKAHLHLLHQADLRLKTSTGNPRLWLEWALLQMGPDN</sequence>
<dbReference type="InterPro" id="IPR027417">
    <property type="entry name" value="P-loop_NTPase"/>
</dbReference>
<dbReference type="Pfam" id="PF21694">
    <property type="entry name" value="DNA_pol3_delta_C"/>
    <property type="match status" value="1"/>
</dbReference>
<evidence type="ECO:0000256" key="8">
    <source>
        <dbReference type="ARBA" id="ARBA00049244"/>
    </source>
</evidence>
<evidence type="ECO:0000256" key="7">
    <source>
        <dbReference type="ARBA" id="ARBA00034754"/>
    </source>
</evidence>
<evidence type="ECO:0000256" key="2">
    <source>
        <dbReference type="ARBA" id="ARBA00017703"/>
    </source>
</evidence>
<evidence type="ECO:0000313" key="11">
    <source>
        <dbReference type="EMBL" id="HGB13867.1"/>
    </source>
</evidence>
<evidence type="ECO:0000259" key="9">
    <source>
        <dbReference type="Pfam" id="PF06144"/>
    </source>
</evidence>
<dbReference type="Gene3D" id="1.10.8.60">
    <property type="match status" value="1"/>
</dbReference>
<feature type="domain" description="DNA polymerase III delta subunit-like C-terminal" evidence="10">
    <location>
        <begin position="213"/>
        <end position="330"/>
    </location>
</feature>
<dbReference type="PANTHER" id="PTHR34388">
    <property type="entry name" value="DNA POLYMERASE III SUBUNIT DELTA"/>
    <property type="match status" value="1"/>
</dbReference>
<keyword evidence="3 11" id="KW-0808">Transferase</keyword>
<organism evidence="11">
    <name type="scientific">Desulfobacca acetoxidans</name>
    <dbReference type="NCBI Taxonomy" id="60893"/>
    <lineage>
        <taxon>Bacteria</taxon>
        <taxon>Pseudomonadati</taxon>
        <taxon>Thermodesulfobacteriota</taxon>
        <taxon>Desulfobaccia</taxon>
        <taxon>Desulfobaccales</taxon>
        <taxon>Desulfobaccaceae</taxon>
        <taxon>Desulfobacca</taxon>
    </lineage>
</organism>
<dbReference type="GO" id="GO:0003887">
    <property type="term" value="F:DNA-directed DNA polymerase activity"/>
    <property type="evidence" value="ECO:0007669"/>
    <property type="project" value="UniProtKB-KW"/>
</dbReference>
<name>A0A7C3SJB0_9BACT</name>
<dbReference type="EMBL" id="DTHB01000016">
    <property type="protein sequence ID" value="HGB13867.1"/>
    <property type="molecule type" value="Genomic_DNA"/>
</dbReference>
<dbReference type="InterPro" id="IPR005790">
    <property type="entry name" value="DNA_polIII_delta"/>
</dbReference>
<dbReference type="InterPro" id="IPR008921">
    <property type="entry name" value="DNA_pol3_clamp-load_cplx_C"/>
</dbReference>
<accession>A0A7C3SJB0</accession>
<dbReference type="AlphaFoldDB" id="A0A7C3SJB0"/>
<dbReference type="SUPFAM" id="SSF48019">
    <property type="entry name" value="post-AAA+ oligomerization domain-like"/>
    <property type="match status" value="1"/>
</dbReference>
<dbReference type="SUPFAM" id="SSF52540">
    <property type="entry name" value="P-loop containing nucleoside triphosphate hydrolases"/>
    <property type="match status" value="1"/>
</dbReference>
<keyword evidence="4 11" id="KW-0548">Nucleotidyltransferase</keyword>
<dbReference type="Gene3D" id="3.40.50.300">
    <property type="entry name" value="P-loop containing nucleotide triphosphate hydrolases"/>
    <property type="match status" value="1"/>
</dbReference>
<evidence type="ECO:0000256" key="4">
    <source>
        <dbReference type="ARBA" id="ARBA00022695"/>
    </source>
</evidence>
<dbReference type="Gene3D" id="1.20.272.10">
    <property type="match status" value="1"/>
</dbReference>
<evidence type="ECO:0000259" key="10">
    <source>
        <dbReference type="Pfam" id="PF21694"/>
    </source>
</evidence>
<comment type="caution">
    <text evidence="11">The sequence shown here is derived from an EMBL/GenBank/DDBJ whole genome shotgun (WGS) entry which is preliminary data.</text>
</comment>
<keyword evidence="5" id="KW-0235">DNA replication</keyword>
<protein>
    <recommendedName>
        <fullName evidence="2">DNA polymerase III subunit delta</fullName>
        <ecNumber evidence="1">2.7.7.7</ecNumber>
    </recommendedName>
</protein>
<dbReference type="EC" id="2.7.7.7" evidence="1"/>
<evidence type="ECO:0000256" key="6">
    <source>
        <dbReference type="ARBA" id="ARBA00022932"/>
    </source>
</evidence>
<comment type="similarity">
    <text evidence="7">Belongs to the DNA polymerase HolA subunit family.</text>
</comment>
<evidence type="ECO:0000256" key="1">
    <source>
        <dbReference type="ARBA" id="ARBA00012417"/>
    </source>
</evidence>
<dbReference type="NCBIfam" id="TIGR01128">
    <property type="entry name" value="holA"/>
    <property type="match status" value="1"/>
</dbReference>
<dbReference type="InterPro" id="IPR010372">
    <property type="entry name" value="DNA_pol3_delta_N"/>
</dbReference>
<reference evidence="11" key="1">
    <citation type="journal article" date="2020" name="mSystems">
        <title>Genome- and Community-Level Interaction Insights into Carbon Utilization and Element Cycling Functions of Hydrothermarchaeota in Hydrothermal Sediment.</title>
        <authorList>
            <person name="Zhou Z."/>
            <person name="Liu Y."/>
            <person name="Xu W."/>
            <person name="Pan J."/>
            <person name="Luo Z.H."/>
            <person name="Li M."/>
        </authorList>
    </citation>
    <scope>NUCLEOTIDE SEQUENCE [LARGE SCALE GENOMIC DNA]</scope>
    <source>
        <strain evidence="11">SpSt-776</strain>
    </source>
</reference>
<dbReference type="Pfam" id="PF06144">
    <property type="entry name" value="DNA_pol3_delta"/>
    <property type="match status" value="1"/>
</dbReference>
<dbReference type="PANTHER" id="PTHR34388:SF1">
    <property type="entry name" value="DNA POLYMERASE III SUBUNIT DELTA"/>
    <property type="match status" value="1"/>
</dbReference>
<proteinExistence type="inferred from homology"/>
<gene>
    <name evidence="11" type="primary">holA</name>
    <name evidence="11" type="ORF">ENV62_01315</name>
</gene>
<comment type="catalytic activity">
    <reaction evidence="8">
        <text>DNA(n) + a 2'-deoxyribonucleoside 5'-triphosphate = DNA(n+1) + diphosphate</text>
        <dbReference type="Rhea" id="RHEA:22508"/>
        <dbReference type="Rhea" id="RHEA-COMP:17339"/>
        <dbReference type="Rhea" id="RHEA-COMP:17340"/>
        <dbReference type="ChEBI" id="CHEBI:33019"/>
        <dbReference type="ChEBI" id="CHEBI:61560"/>
        <dbReference type="ChEBI" id="CHEBI:173112"/>
        <dbReference type="EC" id="2.7.7.7"/>
    </reaction>
</comment>
<dbReference type="InterPro" id="IPR048466">
    <property type="entry name" value="DNA_pol3_delta-like_C"/>
</dbReference>
<evidence type="ECO:0000256" key="5">
    <source>
        <dbReference type="ARBA" id="ARBA00022705"/>
    </source>
</evidence>
<feature type="domain" description="DNA polymerase III delta N-terminal" evidence="9">
    <location>
        <begin position="19"/>
        <end position="116"/>
    </location>
</feature>
<dbReference type="GO" id="GO:0009360">
    <property type="term" value="C:DNA polymerase III complex"/>
    <property type="evidence" value="ECO:0007669"/>
    <property type="project" value="InterPro"/>
</dbReference>